<feature type="transmembrane region" description="Helical" evidence="1">
    <location>
        <begin position="15"/>
        <end position="34"/>
    </location>
</feature>
<dbReference type="RefSeq" id="WP_380429203.1">
    <property type="nucleotide sequence ID" value="NZ_JBHSAC010000007.1"/>
</dbReference>
<keyword evidence="1" id="KW-0472">Membrane</keyword>
<name>A0ABV8CYY5_9STRE</name>
<gene>
    <name evidence="2" type="ORF">ACFOSE_00745</name>
</gene>
<accession>A0ABV8CYY5</accession>
<feature type="transmembrane region" description="Helical" evidence="1">
    <location>
        <begin position="84"/>
        <end position="103"/>
    </location>
</feature>
<keyword evidence="1" id="KW-0812">Transmembrane</keyword>
<reference evidence="3" key="1">
    <citation type="journal article" date="2019" name="Int. J. Syst. Evol. Microbiol.">
        <title>The Global Catalogue of Microorganisms (GCM) 10K type strain sequencing project: providing services to taxonomists for standard genome sequencing and annotation.</title>
        <authorList>
            <consortium name="The Broad Institute Genomics Platform"/>
            <consortium name="The Broad Institute Genome Sequencing Center for Infectious Disease"/>
            <person name="Wu L."/>
            <person name="Ma J."/>
        </authorList>
    </citation>
    <scope>NUCLEOTIDE SEQUENCE [LARGE SCALE GENOMIC DNA]</scope>
    <source>
        <strain evidence="3">CCUG 58728</strain>
    </source>
</reference>
<protein>
    <recommendedName>
        <fullName evidence="4">DUF3899 domain-containing protein</fullName>
    </recommendedName>
</protein>
<keyword evidence="1" id="KW-1133">Transmembrane helix</keyword>
<evidence type="ECO:0008006" key="4">
    <source>
        <dbReference type="Google" id="ProtNLM"/>
    </source>
</evidence>
<proteinExistence type="predicted"/>
<evidence type="ECO:0000313" key="2">
    <source>
        <dbReference type="EMBL" id="MFC3931334.1"/>
    </source>
</evidence>
<keyword evidence="3" id="KW-1185">Reference proteome</keyword>
<dbReference type="Proteomes" id="UP001595901">
    <property type="component" value="Unassembled WGS sequence"/>
</dbReference>
<organism evidence="2 3">
    <name type="scientific">Streptococcus dentapri</name>
    <dbReference type="NCBI Taxonomy" id="573564"/>
    <lineage>
        <taxon>Bacteria</taxon>
        <taxon>Bacillati</taxon>
        <taxon>Bacillota</taxon>
        <taxon>Bacilli</taxon>
        <taxon>Lactobacillales</taxon>
        <taxon>Streptococcaceae</taxon>
        <taxon>Streptococcus</taxon>
    </lineage>
</organism>
<evidence type="ECO:0000313" key="3">
    <source>
        <dbReference type="Proteomes" id="UP001595901"/>
    </source>
</evidence>
<sequence length="106" mass="12708">MIILALGINWIHDEMVQSVVGLVWTFVFVAGLIISKYIRQSSWEARLDKKYHLTKNKNRHILKECHESDEEQFLWSKNPYTRPIMMIFWGIIIPLLFIIKYALRLF</sequence>
<evidence type="ECO:0000256" key="1">
    <source>
        <dbReference type="SAM" id="Phobius"/>
    </source>
</evidence>
<dbReference type="EMBL" id="JBHSAC010000007">
    <property type="protein sequence ID" value="MFC3931334.1"/>
    <property type="molecule type" value="Genomic_DNA"/>
</dbReference>
<comment type="caution">
    <text evidence="2">The sequence shown here is derived from an EMBL/GenBank/DDBJ whole genome shotgun (WGS) entry which is preliminary data.</text>
</comment>